<keyword evidence="3" id="KW-1185">Reference proteome</keyword>
<reference evidence="2 3" key="1">
    <citation type="submission" date="2016-04" db="EMBL/GenBank/DDBJ databases">
        <title>A degradative enzymes factory behind the ericoid mycorrhizal symbiosis.</title>
        <authorList>
            <consortium name="DOE Joint Genome Institute"/>
            <person name="Martino E."/>
            <person name="Morin E."/>
            <person name="Grelet G."/>
            <person name="Kuo A."/>
            <person name="Kohler A."/>
            <person name="Daghino S."/>
            <person name="Barry K."/>
            <person name="Choi C."/>
            <person name="Cichocki N."/>
            <person name="Clum A."/>
            <person name="Copeland A."/>
            <person name="Hainaut M."/>
            <person name="Haridas S."/>
            <person name="Labutti K."/>
            <person name="Lindquist E."/>
            <person name="Lipzen A."/>
            <person name="Khouja H.-R."/>
            <person name="Murat C."/>
            <person name="Ohm R."/>
            <person name="Olson A."/>
            <person name="Spatafora J."/>
            <person name="Veneault-Fourrey C."/>
            <person name="Henrissat B."/>
            <person name="Grigoriev I."/>
            <person name="Martin F."/>
            <person name="Perotto S."/>
        </authorList>
    </citation>
    <scope>NUCLEOTIDE SEQUENCE [LARGE SCALE GENOMIC DNA]</scope>
    <source>
        <strain evidence="2 3">E</strain>
    </source>
</reference>
<feature type="transmembrane region" description="Helical" evidence="1">
    <location>
        <begin position="212"/>
        <end position="233"/>
    </location>
</feature>
<keyword evidence="1" id="KW-0812">Transmembrane</keyword>
<accession>A0A2J6TTM7</accession>
<feature type="transmembrane region" description="Helical" evidence="1">
    <location>
        <begin position="171"/>
        <end position="192"/>
    </location>
</feature>
<dbReference type="AlphaFoldDB" id="A0A2J6TTM7"/>
<name>A0A2J6TTM7_9HELO</name>
<protein>
    <submittedName>
        <fullName evidence="2">Uncharacterized protein</fullName>
    </submittedName>
</protein>
<keyword evidence="1" id="KW-0472">Membrane</keyword>
<feature type="transmembrane region" description="Helical" evidence="1">
    <location>
        <begin position="312"/>
        <end position="331"/>
    </location>
</feature>
<gene>
    <name evidence="2" type="ORF">K444DRAFT_606651</name>
</gene>
<organism evidence="2 3">
    <name type="scientific">Hyaloscypha bicolor E</name>
    <dbReference type="NCBI Taxonomy" id="1095630"/>
    <lineage>
        <taxon>Eukaryota</taxon>
        <taxon>Fungi</taxon>
        <taxon>Dikarya</taxon>
        <taxon>Ascomycota</taxon>
        <taxon>Pezizomycotina</taxon>
        <taxon>Leotiomycetes</taxon>
        <taxon>Helotiales</taxon>
        <taxon>Hyaloscyphaceae</taxon>
        <taxon>Hyaloscypha</taxon>
        <taxon>Hyaloscypha bicolor</taxon>
    </lineage>
</organism>
<dbReference type="OrthoDB" id="5394254at2759"/>
<evidence type="ECO:0000313" key="2">
    <source>
        <dbReference type="EMBL" id="PMD66373.1"/>
    </source>
</evidence>
<dbReference type="Proteomes" id="UP000235371">
    <property type="component" value="Unassembled WGS sequence"/>
</dbReference>
<evidence type="ECO:0000256" key="1">
    <source>
        <dbReference type="SAM" id="Phobius"/>
    </source>
</evidence>
<dbReference type="EMBL" id="KZ613743">
    <property type="protein sequence ID" value="PMD66373.1"/>
    <property type="molecule type" value="Genomic_DNA"/>
</dbReference>
<evidence type="ECO:0000313" key="3">
    <source>
        <dbReference type="Proteomes" id="UP000235371"/>
    </source>
</evidence>
<feature type="transmembrane region" description="Helical" evidence="1">
    <location>
        <begin position="282"/>
        <end position="300"/>
    </location>
</feature>
<dbReference type="GeneID" id="36587110"/>
<dbReference type="RefSeq" id="XP_024743277.1">
    <property type="nucleotide sequence ID" value="XM_024879033.1"/>
</dbReference>
<keyword evidence="1" id="KW-1133">Transmembrane helix</keyword>
<dbReference type="InParanoid" id="A0A2J6TTM7"/>
<sequence length="332" mass="35988">MPVLRGKFSEKATAVVQQDDAVIRPSKIPPLLRLPLLVLLSLTFSSMLYSFTSSQTADLASVSRSLDQWWQVGALVGWRIFELGLGWYGNYDGYDLAALTLLSHGPPLYLLSTFYEIRPVAVLLSLAIDITTTYIPFRLLRPLSLAHSTSDTRYWVKVPNNEILSSTSIQIYATILAGAIYAVTLYTAYAFFLPVWLATYFSNIPTVAPAHAATPISLFPLTIFLGLAAKCFIFTPSVAAEPSLADAKKAAFNPATANLGEHVVYNVWGYSKRTKVVITRTAALMLVTGVNTFVQAFFMIEGVEAKGAVGFSLVWLVASGITGAALGAVCAI</sequence>
<proteinExistence type="predicted"/>